<keyword evidence="4" id="KW-1185">Reference proteome</keyword>
<dbReference type="InterPro" id="IPR027417">
    <property type="entry name" value="P-loop_NTPase"/>
</dbReference>
<name>A0A917RX31_9NOCA</name>
<protein>
    <submittedName>
        <fullName evidence="3">ATPase</fullName>
    </submittedName>
</protein>
<sequence>MIVSLKIVSWEAVVDGFIGRRAELALLTELLEPLREGSRSGRPGRALLIRGRRRVGKSRLVEEFLNRARVPHVFFTAVGGSRGEDLAGFVADLAGSDLPGAAQVSEFAEPKTWRAAFDLLATVLPTDRPSVVVLDEMPHLVREDQAFEGTLQKVFDRTLSKLPVLLVLIGSDIAMMEKLNTYGRPFYQRGTEMVVPPMNPHDVAAMLDLSPADAFDAYLVSGGLPLILEEWPRGAGLWEYLDFALRRPTSALLVSAERALAAEFPTEAQARTVLGAIGHGERTFSLIRRTAGDLPPTSLTRSLGLLTERRMVAAERPLSVQASRETRYRVEDSYLRFWLFFLGPGMPAIERGRGDRVLETIRASWTSWRGRAVEPLIREALWRAADRYLPAGTGAIGGYWTRTNNPEIDMVAADRGPIAKRITCVGSVKWLENKPFDQRDLAALITHRSQLPGADADTPMLAVARAGGSTAGARVLTPDELLTAWA</sequence>
<reference evidence="3" key="1">
    <citation type="journal article" date="2014" name="Int. J. Syst. Evol. Microbiol.">
        <title>Complete genome sequence of Corynebacterium casei LMG S-19264T (=DSM 44701T), isolated from a smear-ripened cheese.</title>
        <authorList>
            <consortium name="US DOE Joint Genome Institute (JGI-PGF)"/>
            <person name="Walter F."/>
            <person name="Albersmeier A."/>
            <person name="Kalinowski J."/>
            <person name="Ruckert C."/>
        </authorList>
    </citation>
    <scope>NUCLEOTIDE SEQUENCE</scope>
    <source>
        <strain evidence="3">CGMCC 4.3508</strain>
    </source>
</reference>
<dbReference type="InterPro" id="IPR004256">
    <property type="entry name" value="DUF234"/>
</dbReference>
<dbReference type="SUPFAM" id="SSF52540">
    <property type="entry name" value="P-loop containing nucleoside triphosphate hydrolases"/>
    <property type="match status" value="1"/>
</dbReference>
<reference evidence="3" key="2">
    <citation type="submission" date="2020-09" db="EMBL/GenBank/DDBJ databases">
        <authorList>
            <person name="Sun Q."/>
            <person name="Zhou Y."/>
        </authorList>
    </citation>
    <scope>NUCLEOTIDE SEQUENCE</scope>
    <source>
        <strain evidence="3">CGMCC 4.3508</strain>
    </source>
</reference>
<dbReference type="Pfam" id="PF13191">
    <property type="entry name" value="AAA_16"/>
    <property type="match status" value="1"/>
</dbReference>
<dbReference type="EMBL" id="BMMH01000030">
    <property type="protein sequence ID" value="GGL42190.1"/>
    <property type="molecule type" value="Genomic_DNA"/>
</dbReference>
<evidence type="ECO:0000259" key="2">
    <source>
        <dbReference type="Pfam" id="PF13191"/>
    </source>
</evidence>
<dbReference type="Proteomes" id="UP000638263">
    <property type="component" value="Unassembled WGS sequence"/>
</dbReference>
<dbReference type="AlphaFoldDB" id="A0A917RX31"/>
<feature type="domain" description="Orc1-like AAA ATPase" evidence="2">
    <location>
        <begin position="17"/>
        <end position="167"/>
    </location>
</feature>
<dbReference type="InterPro" id="IPR041664">
    <property type="entry name" value="AAA_16"/>
</dbReference>
<dbReference type="Pfam" id="PF03008">
    <property type="entry name" value="DUF234"/>
    <property type="match status" value="1"/>
</dbReference>
<organism evidence="3 4">
    <name type="scientific">Nocardia jinanensis</name>
    <dbReference type="NCBI Taxonomy" id="382504"/>
    <lineage>
        <taxon>Bacteria</taxon>
        <taxon>Bacillati</taxon>
        <taxon>Actinomycetota</taxon>
        <taxon>Actinomycetes</taxon>
        <taxon>Mycobacteriales</taxon>
        <taxon>Nocardiaceae</taxon>
        <taxon>Nocardia</taxon>
    </lineage>
</organism>
<dbReference type="PANTHER" id="PTHR34704:SF1">
    <property type="entry name" value="ATPASE"/>
    <property type="match status" value="1"/>
</dbReference>
<comment type="caution">
    <text evidence="3">The sequence shown here is derived from an EMBL/GenBank/DDBJ whole genome shotgun (WGS) entry which is preliminary data.</text>
</comment>
<dbReference type="PANTHER" id="PTHR34704">
    <property type="entry name" value="ATPASE"/>
    <property type="match status" value="1"/>
</dbReference>
<evidence type="ECO:0000313" key="3">
    <source>
        <dbReference type="EMBL" id="GGL42190.1"/>
    </source>
</evidence>
<proteinExistence type="predicted"/>
<evidence type="ECO:0000259" key="1">
    <source>
        <dbReference type="Pfam" id="PF03008"/>
    </source>
</evidence>
<gene>
    <name evidence="3" type="ORF">GCM10011588_66180</name>
</gene>
<dbReference type="Gene3D" id="3.40.50.300">
    <property type="entry name" value="P-loop containing nucleotide triphosphate hydrolases"/>
    <property type="match status" value="1"/>
</dbReference>
<feature type="domain" description="DUF234" evidence="1">
    <location>
        <begin position="338"/>
        <end position="432"/>
    </location>
</feature>
<evidence type="ECO:0000313" key="4">
    <source>
        <dbReference type="Proteomes" id="UP000638263"/>
    </source>
</evidence>
<accession>A0A917RX31</accession>